<keyword evidence="2" id="KW-0732">Signal</keyword>
<evidence type="ECO:0000256" key="1">
    <source>
        <dbReference type="SAM" id="MobiDB-lite"/>
    </source>
</evidence>
<evidence type="ECO:0000313" key="4">
    <source>
        <dbReference type="Proteomes" id="UP000184170"/>
    </source>
</evidence>
<proteinExistence type="predicted"/>
<accession>A0A1M5AYH6</accession>
<dbReference type="RefSeq" id="WP_143186929.1">
    <property type="nucleotide sequence ID" value="NZ_FQVA01000001.1"/>
</dbReference>
<organism evidence="3 4">
    <name type="scientific">Microbulbifer donghaiensis</name>
    <dbReference type="NCBI Taxonomy" id="494016"/>
    <lineage>
        <taxon>Bacteria</taxon>
        <taxon>Pseudomonadati</taxon>
        <taxon>Pseudomonadota</taxon>
        <taxon>Gammaproteobacteria</taxon>
        <taxon>Cellvibrionales</taxon>
        <taxon>Microbulbiferaceae</taxon>
        <taxon>Microbulbifer</taxon>
    </lineage>
</organism>
<feature type="chain" id="PRO_5012002292" evidence="2">
    <location>
        <begin position="25"/>
        <end position="152"/>
    </location>
</feature>
<evidence type="ECO:0000313" key="3">
    <source>
        <dbReference type="EMBL" id="SHF34962.1"/>
    </source>
</evidence>
<gene>
    <name evidence="3" type="ORF">SAMN04487965_2001</name>
</gene>
<keyword evidence="4" id="KW-1185">Reference proteome</keyword>
<dbReference type="EMBL" id="FQVA01000001">
    <property type="protein sequence ID" value="SHF34962.1"/>
    <property type="molecule type" value="Genomic_DNA"/>
</dbReference>
<evidence type="ECO:0000256" key="2">
    <source>
        <dbReference type="SAM" id="SignalP"/>
    </source>
</evidence>
<sequence>MSCTSFCHLLLSSAVLVGPSLASADTIERNNSEATLPGEMEYIEVIGEPETDDEAREKAQQAREFRQRQQKRSRLEQVQSLKLRQQQLLDRFRTEKEKALAAERDRRGNSTQEAARAEELRLEQERNRAEELRRLEEERLRTEAKAQQQEPS</sequence>
<feature type="region of interest" description="Disordered" evidence="1">
    <location>
        <begin position="49"/>
        <end position="71"/>
    </location>
</feature>
<name>A0A1M5AYH6_9GAMM</name>
<dbReference type="Proteomes" id="UP000184170">
    <property type="component" value="Unassembled WGS sequence"/>
</dbReference>
<protein>
    <submittedName>
        <fullName evidence="3">Uncharacterized protein</fullName>
    </submittedName>
</protein>
<dbReference type="AlphaFoldDB" id="A0A1M5AYH6"/>
<feature type="compositionally biased region" description="Basic and acidic residues" evidence="1">
    <location>
        <begin position="99"/>
        <end position="108"/>
    </location>
</feature>
<feature type="compositionally biased region" description="Basic and acidic residues" evidence="1">
    <location>
        <begin position="55"/>
        <end position="67"/>
    </location>
</feature>
<feature type="region of interest" description="Disordered" evidence="1">
    <location>
        <begin position="99"/>
        <end position="122"/>
    </location>
</feature>
<reference evidence="4" key="1">
    <citation type="submission" date="2016-11" db="EMBL/GenBank/DDBJ databases">
        <authorList>
            <person name="Varghese N."/>
            <person name="Submissions S."/>
        </authorList>
    </citation>
    <scope>NUCLEOTIDE SEQUENCE [LARGE SCALE GENOMIC DNA]</scope>
    <source>
        <strain evidence="4">CGMCC 1.7063</strain>
    </source>
</reference>
<feature type="signal peptide" evidence="2">
    <location>
        <begin position="1"/>
        <end position="24"/>
    </location>
</feature>
<dbReference type="OrthoDB" id="9936491at2"/>